<reference evidence="1" key="1">
    <citation type="submission" date="2014-09" db="EMBL/GenBank/DDBJ databases">
        <authorList>
            <person name="Magalhaes I.L.F."/>
            <person name="Oliveira U."/>
            <person name="Santos F.R."/>
            <person name="Vidigal T.H.D.A."/>
            <person name="Brescovit A.D."/>
            <person name="Santos A.J."/>
        </authorList>
    </citation>
    <scope>NUCLEOTIDE SEQUENCE</scope>
    <source>
        <tissue evidence="1">Shoot tissue taken approximately 20 cm above the soil surface</tissue>
    </source>
</reference>
<proteinExistence type="predicted"/>
<dbReference type="AlphaFoldDB" id="A0A0A9A1B2"/>
<accession>A0A0A9A1B2</accession>
<name>A0A0A9A1B2_ARUDO</name>
<organism evidence="1">
    <name type="scientific">Arundo donax</name>
    <name type="common">Giant reed</name>
    <name type="synonym">Donax arundinaceus</name>
    <dbReference type="NCBI Taxonomy" id="35708"/>
    <lineage>
        <taxon>Eukaryota</taxon>
        <taxon>Viridiplantae</taxon>
        <taxon>Streptophyta</taxon>
        <taxon>Embryophyta</taxon>
        <taxon>Tracheophyta</taxon>
        <taxon>Spermatophyta</taxon>
        <taxon>Magnoliopsida</taxon>
        <taxon>Liliopsida</taxon>
        <taxon>Poales</taxon>
        <taxon>Poaceae</taxon>
        <taxon>PACMAD clade</taxon>
        <taxon>Arundinoideae</taxon>
        <taxon>Arundineae</taxon>
        <taxon>Arundo</taxon>
    </lineage>
</organism>
<sequence length="30" mass="3507">MKLNGEDACQMNTQQNMISFKSRIFKTRVS</sequence>
<reference evidence="1" key="2">
    <citation type="journal article" date="2015" name="Data Brief">
        <title>Shoot transcriptome of the giant reed, Arundo donax.</title>
        <authorList>
            <person name="Barrero R.A."/>
            <person name="Guerrero F.D."/>
            <person name="Moolhuijzen P."/>
            <person name="Goolsby J.A."/>
            <person name="Tidwell J."/>
            <person name="Bellgard S.E."/>
            <person name="Bellgard M.I."/>
        </authorList>
    </citation>
    <scope>NUCLEOTIDE SEQUENCE</scope>
    <source>
        <tissue evidence="1">Shoot tissue taken approximately 20 cm above the soil surface</tissue>
    </source>
</reference>
<evidence type="ECO:0000313" key="1">
    <source>
        <dbReference type="EMBL" id="JAD42795.1"/>
    </source>
</evidence>
<dbReference type="EMBL" id="GBRH01255100">
    <property type="protein sequence ID" value="JAD42795.1"/>
    <property type="molecule type" value="Transcribed_RNA"/>
</dbReference>
<protein>
    <submittedName>
        <fullName evidence="1">Uncharacterized protein</fullName>
    </submittedName>
</protein>